<evidence type="ECO:0000313" key="2">
    <source>
        <dbReference type="Proteomes" id="UP001230051"/>
    </source>
</evidence>
<accession>A0AAD8D1Q0</accession>
<evidence type="ECO:0000313" key="1">
    <source>
        <dbReference type="EMBL" id="KAK1160930.1"/>
    </source>
</evidence>
<comment type="caution">
    <text evidence="1">The sequence shown here is derived from an EMBL/GenBank/DDBJ whole genome shotgun (WGS) entry which is preliminary data.</text>
</comment>
<reference evidence="1" key="1">
    <citation type="submission" date="2022-02" db="EMBL/GenBank/DDBJ databases">
        <title>Atlantic sturgeon de novo genome assembly.</title>
        <authorList>
            <person name="Stock M."/>
            <person name="Klopp C."/>
            <person name="Guiguen Y."/>
            <person name="Cabau C."/>
            <person name="Parinello H."/>
            <person name="Santidrian Yebra-Pimentel E."/>
            <person name="Kuhl H."/>
            <person name="Dirks R.P."/>
            <person name="Guessner J."/>
            <person name="Wuertz S."/>
            <person name="Du K."/>
            <person name="Schartl M."/>
        </authorList>
    </citation>
    <scope>NUCLEOTIDE SEQUENCE</scope>
    <source>
        <strain evidence="1">STURGEONOMICS-FGT-2020</strain>
        <tissue evidence="1">Whole blood</tissue>
    </source>
</reference>
<proteinExistence type="predicted"/>
<dbReference type="EMBL" id="JAGXEW010000019">
    <property type="protein sequence ID" value="KAK1160930.1"/>
    <property type="molecule type" value="Genomic_DNA"/>
</dbReference>
<dbReference type="AlphaFoldDB" id="A0AAD8D1Q0"/>
<organism evidence="1 2">
    <name type="scientific">Acipenser oxyrinchus oxyrinchus</name>
    <dbReference type="NCBI Taxonomy" id="40147"/>
    <lineage>
        <taxon>Eukaryota</taxon>
        <taxon>Metazoa</taxon>
        <taxon>Chordata</taxon>
        <taxon>Craniata</taxon>
        <taxon>Vertebrata</taxon>
        <taxon>Euteleostomi</taxon>
        <taxon>Actinopterygii</taxon>
        <taxon>Chondrostei</taxon>
        <taxon>Acipenseriformes</taxon>
        <taxon>Acipenseridae</taxon>
        <taxon>Acipenser</taxon>
    </lineage>
</organism>
<gene>
    <name evidence="1" type="ORF">AOXY_G19775</name>
</gene>
<sequence>MCSLSAAAGNFPDVYCSVFGLEEPIRKLAESVHASADTLPWEPLHGVLYRFRSHIITQAYRAGFGKYRYRASCEQRDSRYALFCYKTIVMNACRTELLA</sequence>
<keyword evidence="2" id="KW-1185">Reference proteome</keyword>
<dbReference type="Proteomes" id="UP001230051">
    <property type="component" value="Unassembled WGS sequence"/>
</dbReference>
<name>A0AAD8D1Q0_ACIOX</name>
<protein>
    <submittedName>
        <fullName evidence="1">Uncharacterized protein</fullName>
    </submittedName>
</protein>